<keyword evidence="4" id="KW-0479">Metal-binding</keyword>
<organism evidence="11 12">
    <name type="scientific">Alteraurantiacibacter palmitatis</name>
    <dbReference type="NCBI Taxonomy" id="2054628"/>
    <lineage>
        <taxon>Bacteria</taxon>
        <taxon>Pseudomonadati</taxon>
        <taxon>Pseudomonadota</taxon>
        <taxon>Alphaproteobacteria</taxon>
        <taxon>Sphingomonadales</taxon>
        <taxon>Erythrobacteraceae</taxon>
        <taxon>Alteraurantiacibacter</taxon>
    </lineage>
</organism>
<dbReference type="InterPro" id="IPR024079">
    <property type="entry name" value="MetalloPept_cat_dom_sf"/>
</dbReference>
<sequence length="719" mass="78925">MIRRLLATGLSTLALAVSLPALAHEDAAVHTAADTPTAASQTVSAAPTMTFGTWGVDLTQIDPSVRPGADFNAYVNGRWTANTEIPADLSRFGAFDFLREAAVADVEALVAELVASNPAPGTQARRLVDAYQAFLDQEAIDAAGMAPAYPFLTEIYAASDLDGLVRLFARPGMPAMVSASVTIDDMDPNAHAVEVGFGGMGLPDRKYYLDDTEQNLATRAAYREYLTFMLGQAGYADPQAAADAVYDFERRVAVIEWDQQMLRIPELTYNELSRAELAALAPAFPVDALLDSSELGHVQRFLASQLLPTDEEVAALELTEAQLALMGGGLPAMMQMVADEPLETLKAWMAVRFLASYAPVLPSVIDTAHFDFFGRFLNGQTEQRPRWKRGISEIEGMLGEQLGALYVERYFPPQSKAMMDELVANLFRAMELDLAENDWMTPATVEEAKAKLASFTSMIGYPEQFKTYDGLNITPGAPLANRMSAAAWRRADSLSRLDKPVDRMEWLMLPQTVNAYYMPPFNQIVFPAAILQQPFFGPDNDPAVNYGAIGAVIGHEIGHGFDDSGSRYDGTGTLRNWWQPEDLAGFRERTQSLVGLLQQYCIDDGQVCLTSRGLGETLGDVVGLQMAYRAYRLSLDGAEAPVIDGLTGDQRFFLGFAQVWRGKYREQALRAQMIGGSPHPPGDFRLNNAVRHVDAWYDAFGVTPDDPMYLAPEERVKIW</sequence>
<dbReference type="PRINTS" id="PR00786">
    <property type="entry name" value="NEPRILYSIN"/>
</dbReference>
<evidence type="ECO:0000256" key="1">
    <source>
        <dbReference type="ARBA" id="ARBA00001947"/>
    </source>
</evidence>
<feature type="chain" id="PRO_5045416190" evidence="8">
    <location>
        <begin position="24"/>
        <end position="719"/>
    </location>
</feature>
<dbReference type="EMBL" id="JBHRST010000013">
    <property type="protein sequence ID" value="MFC3098054.1"/>
    <property type="molecule type" value="Genomic_DNA"/>
</dbReference>
<evidence type="ECO:0000256" key="3">
    <source>
        <dbReference type="ARBA" id="ARBA00022670"/>
    </source>
</evidence>
<dbReference type="PANTHER" id="PTHR11733">
    <property type="entry name" value="ZINC METALLOPROTEASE FAMILY M13 NEPRILYSIN-RELATED"/>
    <property type="match status" value="1"/>
</dbReference>
<evidence type="ECO:0000259" key="9">
    <source>
        <dbReference type="Pfam" id="PF01431"/>
    </source>
</evidence>
<dbReference type="InterPro" id="IPR000718">
    <property type="entry name" value="Peptidase_M13"/>
</dbReference>
<evidence type="ECO:0000259" key="10">
    <source>
        <dbReference type="Pfam" id="PF05649"/>
    </source>
</evidence>
<proteinExistence type="inferred from homology"/>
<keyword evidence="8" id="KW-0732">Signal</keyword>
<dbReference type="InterPro" id="IPR008753">
    <property type="entry name" value="Peptidase_M13_N"/>
</dbReference>
<feature type="signal peptide" evidence="8">
    <location>
        <begin position="1"/>
        <end position="23"/>
    </location>
</feature>
<comment type="similarity">
    <text evidence="2">Belongs to the peptidase M13 family.</text>
</comment>
<dbReference type="CDD" id="cd08662">
    <property type="entry name" value="M13"/>
    <property type="match status" value="1"/>
</dbReference>
<dbReference type="Pfam" id="PF01431">
    <property type="entry name" value="Peptidase_M13"/>
    <property type="match status" value="1"/>
</dbReference>
<keyword evidence="5" id="KW-0378">Hydrolase</keyword>
<evidence type="ECO:0000256" key="7">
    <source>
        <dbReference type="ARBA" id="ARBA00023049"/>
    </source>
</evidence>
<evidence type="ECO:0000256" key="5">
    <source>
        <dbReference type="ARBA" id="ARBA00022801"/>
    </source>
</evidence>
<evidence type="ECO:0000256" key="4">
    <source>
        <dbReference type="ARBA" id="ARBA00022723"/>
    </source>
</evidence>
<evidence type="ECO:0000313" key="12">
    <source>
        <dbReference type="Proteomes" id="UP001595456"/>
    </source>
</evidence>
<protein>
    <submittedName>
        <fullName evidence="11">M13 family metallopeptidase</fullName>
    </submittedName>
</protein>
<comment type="cofactor">
    <cofactor evidence="1">
        <name>Zn(2+)</name>
        <dbReference type="ChEBI" id="CHEBI:29105"/>
    </cofactor>
</comment>
<evidence type="ECO:0000256" key="2">
    <source>
        <dbReference type="ARBA" id="ARBA00007357"/>
    </source>
</evidence>
<evidence type="ECO:0000313" key="11">
    <source>
        <dbReference type="EMBL" id="MFC3098054.1"/>
    </source>
</evidence>
<dbReference type="Gene3D" id="1.10.1380.10">
    <property type="entry name" value="Neutral endopeptidase , domain2"/>
    <property type="match status" value="1"/>
</dbReference>
<comment type="caution">
    <text evidence="11">The sequence shown here is derived from an EMBL/GenBank/DDBJ whole genome shotgun (WGS) entry which is preliminary data.</text>
</comment>
<keyword evidence="12" id="KW-1185">Reference proteome</keyword>
<dbReference type="InterPro" id="IPR018497">
    <property type="entry name" value="Peptidase_M13_C"/>
</dbReference>
<dbReference type="PROSITE" id="PS51885">
    <property type="entry name" value="NEPRILYSIN"/>
    <property type="match status" value="1"/>
</dbReference>
<gene>
    <name evidence="11" type="ORF">ACFODU_09615</name>
</gene>
<evidence type="ECO:0000256" key="8">
    <source>
        <dbReference type="SAM" id="SignalP"/>
    </source>
</evidence>
<dbReference type="RefSeq" id="WP_336925400.1">
    <property type="nucleotide sequence ID" value="NZ_JBANRO010000004.1"/>
</dbReference>
<keyword evidence="7" id="KW-0482">Metalloprotease</keyword>
<dbReference type="SUPFAM" id="SSF55486">
    <property type="entry name" value="Metalloproteases ('zincins'), catalytic domain"/>
    <property type="match status" value="1"/>
</dbReference>
<dbReference type="InterPro" id="IPR042089">
    <property type="entry name" value="Peptidase_M13_dom_2"/>
</dbReference>
<keyword evidence="6" id="KW-0862">Zinc</keyword>
<reference evidence="12" key="1">
    <citation type="journal article" date="2019" name="Int. J. Syst. Evol. Microbiol.">
        <title>The Global Catalogue of Microorganisms (GCM) 10K type strain sequencing project: providing services to taxonomists for standard genome sequencing and annotation.</title>
        <authorList>
            <consortium name="The Broad Institute Genomics Platform"/>
            <consortium name="The Broad Institute Genome Sequencing Center for Infectious Disease"/>
            <person name="Wu L."/>
            <person name="Ma J."/>
        </authorList>
    </citation>
    <scope>NUCLEOTIDE SEQUENCE [LARGE SCALE GENOMIC DNA]</scope>
    <source>
        <strain evidence="12">KCTC 52607</strain>
    </source>
</reference>
<evidence type="ECO:0000256" key="6">
    <source>
        <dbReference type="ARBA" id="ARBA00022833"/>
    </source>
</evidence>
<dbReference type="Gene3D" id="3.40.390.10">
    <property type="entry name" value="Collagenase (Catalytic Domain)"/>
    <property type="match status" value="1"/>
</dbReference>
<dbReference type="Proteomes" id="UP001595456">
    <property type="component" value="Unassembled WGS sequence"/>
</dbReference>
<keyword evidence="3" id="KW-0645">Protease</keyword>
<dbReference type="Pfam" id="PF05649">
    <property type="entry name" value="Peptidase_M13_N"/>
    <property type="match status" value="1"/>
</dbReference>
<feature type="domain" description="Peptidase M13 N-terminal" evidence="10">
    <location>
        <begin position="67"/>
        <end position="462"/>
    </location>
</feature>
<accession>A0ABV7E847</accession>
<name>A0ABV7E847_9SPHN</name>
<dbReference type="PANTHER" id="PTHR11733:SF167">
    <property type="entry name" value="FI17812P1-RELATED"/>
    <property type="match status" value="1"/>
</dbReference>
<feature type="domain" description="Peptidase M13 C-terminal" evidence="9">
    <location>
        <begin position="514"/>
        <end position="716"/>
    </location>
</feature>